<proteinExistence type="predicted"/>
<keyword evidence="4" id="KW-1185">Reference proteome</keyword>
<organism evidence="3 4">
    <name type="scientific">Prevotella vespertina</name>
    <dbReference type="NCBI Taxonomy" id="2608404"/>
    <lineage>
        <taxon>Bacteria</taxon>
        <taxon>Pseudomonadati</taxon>
        <taxon>Bacteroidota</taxon>
        <taxon>Bacteroidia</taxon>
        <taxon>Bacteroidales</taxon>
        <taxon>Prevotellaceae</taxon>
        <taxon>Prevotella</taxon>
    </lineage>
</organism>
<evidence type="ECO:0000313" key="3">
    <source>
        <dbReference type="EMBL" id="MUL28519.1"/>
    </source>
</evidence>
<comment type="caution">
    <text evidence="3">The sequence shown here is derived from an EMBL/GenBank/DDBJ whole genome shotgun (WGS) entry which is preliminary data.</text>
</comment>
<dbReference type="RefSeq" id="WP_155716403.1">
    <property type="nucleotide sequence ID" value="NZ_VVIQ01000010.1"/>
</dbReference>
<dbReference type="GO" id="GO:0005524">
    <property type="term" value="F:ATP binding"/>
    <property type="evidence" value="ECO:0007669"/>
    <property type="project" value="UniProtKB-UniRule"/>
</dbReference>
<evidence type="ECO:0000259" key="2">
    <source>
        <dbReference type="PROSITE" id="PS50975"/>
    </source>
</evidence>
<dbReference type="GO" id="GO:0046872">
    <property type="term" value="F:metal ion binding"/>
    <property type="evidence" value="ECO:0007669"/>
    <property type="project" value="InterPro"/>
</dbReference>
<name>A0A7C9LUF5_9BACT</name>
<feature type="domain" description="ATP-grasp" evidence="2">
    <location>
        <begin position="136"/>
        <end position="344"/>
    </location>
</feature>
<dbReference type="AlphaFoldDB" id="A0A7C9LUF5"/>
<dbReference type="Proteomes" id="UP000482295">
    <property type="component" value="Unassembled WGS sequence"/>
</dbReference>
<sequence length="358" mass="40780">MTLHIFNPEHDIALAYDNKYFTAPHAGRQMRHDLDYLPVLWAKDGDYILVENVNSARIHARRFVSYGQQVHFIDSDDIEQIIDEVTEVMPWGWDSAIKFQMEQLGIKANVLPTDERLSAIRELSNREYASQVLRELRELLDEDILIGESFCARNVAELTSLLEKIDKAVIKAPWSSSGRGVRYIDTMIDPAILNWANNVIKQQGSIMVEPYYNKVKDFGMEFIADKDGVHYVGLSVFHTMNGAYIGNSLEKEEVKQELLSAYISIPVLNNIAQTLETLLSKQLTGIYYGALGVDMMIVANGSRGDVGFKLHPLVEINLRRTMGHVALSLSNKKSFQHKMMRIDNDGSHYHLHILNKDR</sequence>
<gene>
    <name evidence="3" type="ORF">F0475_09445</name>
</gene>
<keyword evidence="1" id="KW-0067">ATP-binding</keyword>
<dbReference type="InterPro" id="IPR011761">
    <property type="entry name" value="ATP-grasp"/>
</dbReference>
<evidence type="ECO:0000313" key="4">
    <source>
        <dbReference type="Proteomes" id="UP000482295"/>
    </source>
</evidence>
<accession>A0A7C9LUF5</accession>
<dbReference type="EMBL" id="VVIQ01000010">
    <property type="protein sequence ID" value="MUL28519.1"/>
    <property type="molecule type" value="Genomic_DNA"/>
</dbReference>
<keyword evidence="1" id="KW-0547">Nucleotide-binding</keyword>
<reference evidence="3 4" key="1">
    <citation type="submission" date="2019-09" db="EMBL/GenBank/DDBJ databases">
        <title>Prevotella A2879 sp. nov., isolated from an abscess of a patient.</title>
        <authorList>
            <person name="Buhl M."/>
            <person name="Oberhettinger P."/>
        </authorList>
    </citation>
    <scope>NUCLEOTIDE SEQUENCE [LARGE SCALE GENOMIC DNA]</scope>
    <source>
        <strain evidence="3 4">A2879</strain>
    </source>
</reference>
<evidence type="ECO:0000256" key="1">
    <source>
        <dbReference type="PROSITE-ProRule" id="PRU00409"/>
    </source>
</evidence>
<dbReference type="SUPFAM" id="SSF56059">
    <property type="entry name" value="Glutathione synthetase ATP-binding domain-like"/>
    <property type="match status" value="1"/>
</dbReference>
<dbReference type="PROSITE" id="PS50975">
    <property type="entry name" value="ATP_GRASP"/>
    <property type="match status" value="1"/>
</dbReference>
<protein>
    <recommendedName>
        <fullName evidence="2">ATP-grasp domain-containing protein</fullName>
    </recommendedName>
</protein>